<evidence type="ECO:0000313" key="4">
    <source>
        <dbReference type="EMBL" id="RWX73686.1"/>
    </source>
</evidence>
<evidence type="ECO:0000259" key="3">
    <source>
        <dbReference type="Pfam" id="PF13476"/>
    </source>
</evidence>
<dbReference type="AlphaFoldDB" id="A0A3S3S0E2"/>
<dbReference type="Gene3D" id="3.40.50.300">
    <property type="entry name" value="P-loop containing nucleotide triphosphate hydrolases"/>
    <property type="match status" value="1"/>
</dbReference>
<name>A0A3S3S0E2_METS7</name>
<dbReference type="GO" id="GO:0006302">
    <property type="term" value="P:double-strand break repair"/>
    <property type="evidence" value="ECO:0007669"/>
    <property type="project" value="InterPro"/>
</dbReference>
<feature type="coiled-coil region" evidence="2">
    <location>
        <begin position="176"/>
        <end position="206"/>
    </location>
</feature>
<accession>A0A3S3S0E2</accession>
<feature type="coiled-coil region" evidence="2">
    <location>
        <begin position="364"/>
        <end position="464"/>
    </location>
</feature>
<gene>
    <name evidence="4" type="ORF">Metus_0465</name>
</gene>
<feature type="coiled-coil region" evidence="2">
    <location>
        <begin position="500"/>
        <end position="541"/>
    </location>
</feature>
<protein>
    <recommendedName>
        <fullName evidence="3">Rad50/SbcC-type AAA domain-containing protein</fullName>
    </recommendedName>
</protein>
<dbReference type="GO" id="GO:0016887">
    <property type="term" value="F:ATP hydrolysis activity"/>
    <property type="evidence" value="ECO:0007669"/>
    <property type="project" value="InterPro"/>
</dbReference>
<dbReference type="InterPro" id="IPR027417">
    <property type="entry name" value="P-loop_NTPase"/>
</dbReference>
<sequence length="716" mass="84099">MLKYDYVIERTTGPSQIDRFSPNKIPKELDNLVLIEGPNSSGKSTLLNIIALGLFGNKSSKINSALQAKMNSLLDAKHQKLQFSFEIKSDLDKLIIRSKKTDPNSSEIIVEESLDGENFSPVIYENFEKKYNLIYDIPSNPTERLPELLKELRDEQRQYGNRIKDFGMFVHYTIQQIEKSRDLQRLKEVEERLKEQREKKKTIEDELPSSRDFLNMLQKAAFIMYYYHYLSEKSRLETRSEEIKKAIEDIDKTGRKVVREKIQEKRKIGELSNKLAENYNKVTPQLESILPKKLKKSFTIWKEFNPYTIEHDELTDIEIEASNYIKYIQEEMDEISKNPVYKDVSSIERILDLLKEFEYSELRISKLNVTIQDLINILREENEKRNSIIKKYKNYDNINRILNEIKGIVKEMKESLEAYKKESVAAEEYSKSSDLKYSQLNIELSQVTNELERANKKCREYHSRCILLGIEAKKLDGPYAEILKEIPKNEHVKECLDLGEENVLKTITDLEGEISEKQKEMRALEITIKQYQTEKERLEKLEPHKYESFYNELNIIYTKVNRLSQKLLSIYNNDLNNLINNTLKEDDLKNNDNSRKYFDEVSKYLAHRIGNFRHIDRTYKAKTVNLILKTIITEDGSTIYLSDMGTGQSQSAFLLSLLNIKNDNRKIIALFDEIAMMDDISLKPVYEKMKELYYEKRLLLGVLVQKGNEINIKSLI</sequence>
<dbReference type="InterPro" id="IPR038729">
    <property type="entry name" value="Rad50/SbcC_AAA"/>
</dbReference>
<reference evidence="4 5" key="1">
    <citation type="submission" date="2018-12" db="EMBL/GenBank/DDBJ databases">
        <title>The complete genome of the methanogenic archaea of the candidate phylum Verstraetearchaeota, obtained from the metagenome of underground thermal water.</title>
        <authorList>
            <person name="Kadnikov V.V."/>
            <person name="Mardanov A.V."/>
            <person name="Beletsky A.V."/>
            <person name="Karnachuk O.V."/>
            <person name="Ravin N.V."/>
        </authorList>
    </citation>
    <scope>NUCLEOTIDE SEQUENCE [LARGE SCALE GENOMIC DNA]</scope>
    <source>
        <strain evidence="4">Ch88</strain>
    </source>
</reference>
<evidence type="ECO:0000256" key="1">
    <source>
        <dbReference type="ARBA" id="ARBA00023054"/>
    </source>
</evidence>
<dbReference type="PANTHER" id="PTHR32114">
    <property type="entry name" value="ABC TRANSPORTER ABCH.3"/>
    <property type="match status" value="1"/>
</dbReference>
<organism evidence="4 5">
    <name type="scientific">Methanosuratincola subterraneus</name>
    <dbReference type="NCBI Taxonomy" id="2593994"/>
    <lineage>
        <taxon>Archaea</taxon>
        <taxon>Thermoproteota</taxon>
        <taxon>Methanosuratincolia</taxon>
        <taxon>Candidatus Methanomethylicales</taxon>
        <taxon>Candidatus Methanomethylicaceae</taxon>
        <taxon>Candidatus Methanosuratincola (ex Vanwonterghem et al. 2016)</taxon>
    </lineage>
</organism>
<dbReference type="Proteomes" id="UP000288215">
    <property type="component" value="Unassembled WGS sequence"/>
</dbReference>
<keyword evidence="1 2" id="KW-0175">Coiled coil</keyword>
<evidence type="ECO:0000256" key="2">
    <source>
        <dbReference type="SAM" id="Coils"/>
    </source>
</evidence>
<dbReference type="EMBL" id="RXGA01000002">
    <property type="protein sequence ID" value="RWX73686.1"/>
    <property type="molecule type" value="Genomic_DNA"/>
</dbReference>
<feature type="domain" description="Rad50/SbcC-type AAA" evidence="3">
    <location>
        <begin position="31"/>
        <end position="250"/>
    </location>
</feature>
<proteinExistence type="predicted"/>
<comment type="caution">
    <text evidence="4">The sequence shown here is derived from an EMBL/GenBank/DDBJ whole genome shotgun (WGS) entry which is preliminary data.</text>
</comment>
<dbReference type="SUPFAM" id="SSF52540">
    <property type="entry name" value="P-loop containing nucleoside triphosphate hydrolases"/>
    <property type="match status" value="2"/>
</dbReference>
<evidence type="ECO:0000313" key="5">
    <source>
        <dbReference type="Proteomes" id="UP000288215"/>
    </source>
</evidence>
<dbReference type="Pfam" id="PF13476">
    <property type="entry name" value="AAA_23"/>
    <property type="match status" value="1"/>
</dbReference>
<dbReference type="PANTHER" id="PTHR32114:SF2">
    <property type="entry name" value="ABC TRANSPORTER ABCH.3"/>
    <property type="match status" value="1"/>
</dbReference>